<keyword evidence="8" id="KW-0157">Chromophore</keyword>
<dbReference type="FunFam" id="1.20.1070.10:FF:000160">
    <property type="entry name" value="Related to Opsin-1"/>
    <property type="match status" value="1"/>
</dbReference>
<comment type="caution">
    <text evidence="12">The sequence shown here is derived from an EMBL/GenBank/DDBJ whole genome shotgun (WGS) entry which is preliminary data.</text>
</comment>
<evidence type="ECO:0000256" key="4">
    <source>
        <dbReference type="ARBA" id="ARBA00022606"/>
    </source>
</evidence>
<keyword evidence="7 11" id="KW-1133">Transmembrane helix</keyword>
<dbReference type="SMART" id="SM01021">
    <property type="entry name" value="Bac_rhodopsin"/>
    <property type="match status" value="1"/>
</dbReference>
<feature type="transmembrane region" description="Helical" evidence="11">
    <location>
        <begin position="71"/>
        <end position="90"/>
    </location>
</feature>
<evidence type="ECO:0000256" key="6">
    <source>
        <dbReference type="ARBA" id="ARBA00022925"/>
    </source>
</evidence>
<evidence type="ECO:0000256" key="10">
    <source>
        <dbReference type="ARBA" id="ARBA00023170"/>
    </source>
</evidence>
<keyword evidence="9 11" id="KW-0472">Membrane</keyword>
<dbReference type="GO" id="GO:0005783">
    <property type="term" value="C:endoplasmic reticulum"/>
    <property type="evidence" value="ECO:0007669"/>
    <property type="project" value="TreeGrafter"/>
</dbReference>
<dbReference type="Pfam" id="PF01036">
    <property type="entry name" value="Bac_rhodopsin"/>
    <property type="match status" value="1"/>
</dbReference>
<dbReference type="GO" id="GO:0007602">
    <property type="term" value="P:phototransduction"/>
    <property type="evidence" value="ECO:0007669"/>
    <property type="project" value="UniProtKB-KW"/>
</dbReference>
<dbReference type="OrthoDB" id="10261467at2759"/>
<evidence type="ECO:0000313" key="13">
    <source>
        <dbReference type="Proteomes" id="UP000319663"/>
    </source>
</evidence>
<organism evidence="12 13">
    <name type="scientific">Monascus purpureus</name>
    <name type="common">Red mold</name>
    <name type="synonym">Monascus anka</name>
    <dbReference type="NCBI Taxonomy" id="5098"/>
    <lineage>
        <taxon>Eukaryota</taxon>
        <taxon>Fungi</taxon>
        <taxon>Dikarya</taxon>
        <taxon>Ascomycota</taxon>
        <taxon>Pezizomycotina</taxon>
        <taxon>Eurotiomycetes</taxon>
        <taxon>Eurotiomycetidae</taxon>
        <taxon>Eurotiales</taxon>
        <taxon>Aspergillaceae</taxon>
        <taxon>Monascus</taxon>
    </lineage>
</organism>
<dbReference type="SUPFAM" id="SSF81321">
    <property type="entry name" value="Family A G protein-coupled receptor-like"/>
    <property type="match status" value="1"/>
</dbReference>
<proteinExistence type="inferred from homology"/>
<accession>A0A507QPV5</accession>
<feature type="transmembrane region" description="Helical" evidence="11">
    <location>
        <begin position="151"/>
        <end position="171"/>
    </location>
</feature>
<dbReference type="Proteomes" id="UP000319663">
    <property type="component" value="Unassembled WGS sequence"/>
</dbReference>
<evidence type="ECO:0000256" key="3">
    <source>
        <dbReference type="ARBA" id="ARBA00022543"/>
    </source>
</evidence>
<protein>
    <recommendedName>
        <fullName evidence="14">Opsin</fullName>
    </recommendedName>
</protein>
<dbReference type="STRING" id="5098.A0A507QPV5"/>
<feature type="transmembrane region" description="Helical" evidence="11">
    <location>
        <begin position="44"/>
        <end position="65"/>
    </location>
</feature>
<feature type="transmembrane region" description="Helical" evidence="11">
    <location>
        <begin position="247"/>
        <end position="266"/>
    </location>
</feature>
<dbReference type="EMBL" id="VIFY01000107">
    <property type="protein sequence ID" value="TQB70476.1"/>
    <property type="molecule type" value="Genomic_DNA"/>
</dbReference>
<evidence type="ECO:0000256" key="1">
    <source>
        <dbReference type="ARBA" id="ARBA00004141"/>
    </source>
</evidence>
<evidence type="ECO:0000256" key="9">
    <source>
        <dbReference type="ARBA" id="ARBA00023136"/>
    </source>
</evidence>
<evidence type="ECO:0008006" key="14">
    <source>
        <dbReference type="Google" id="ProtNLM"/>
    </source>
</evidence>
<dbReference type="InterPro" id="IPR001425">
    <property type="entry name" value="Arc/bac/fun_rhodopsins"/>
</dbReference>
<name>A0A507QPV5_MONPU</name>
<comment type="similarity">
    <text evidence="2">Belongs to the archaeal/bacterial/fungal opsin family.</text>
</comment>
<keyword evidence="4" id="KW-0716">Sensory transduction</keyword>
<evidence type="ECO:0000256" key="2">
    <source>
        <dbReference type="ARBA" id="ARBA00008130"/>
    </source>
</evidence>
<dbReference type="GO" id="GO:0009881">
    <property type="term" value="F:photoreceptor activity"/>
    <property type="evidence" value="ECO:0007669"/>
    <property type="project" value="UniProtKB-KW"/>
</dbReference>
<dbReference type="Gene3D" id="1.20.1070.10">
    <property type="entry name" value="Rhodopsin 7-helix transmembrane proteins"/>
    <property type="match status" value="1"/>
</dbReference>
<sequence>MIDYKHTPSLPVPTSTSSVGPIPTIIPGYDPVFQELHSVGKRTLWVVTVLMGISALVFYIIAARVSLSKRVFHTLISLITTISFITYLALSTGEGITWKHETVKHSHKHGIDTHQYYFRQVFWLRYINWLLTSPLFLTCLAFLSGLPGAQLLVAIAADCVMFSAGILGTFARDSAARWVWFAISCLGYLVVIHQVGFNGSRSASNKDAQTKRFCTSITGITLLVKILYPITLAAGGLAMKTSLDTETIIFAIFDVFSQGILGYWLLISHDSAPGITIYVDGFWANGIGNEGSIRITEEGP</sequence>
<keyword evidence="5 11" id="KW-0812">Transmembrane</keyword>
<reference evidence="12 13" key="1">
    <citation type="submission" date="2019-06" db="EMBL/GenBank/DDBJ databases">
        <title>Wine fermentation using esterase from Monascus purpureus.</title>
        <authorList>
            <person name="Geng C."/>
            <person name="Zhang Y."/>
        </authorList>
    </citation>
    <scope>NUCLEOTIDE SEQUENCE [LARGE SCALE GENOMIC DNA]</scope>
    <source>
        <strain evidence="12">HQ1</strain>
    </source>
</reference>
<dbReference type="CDD" id="cd15028">
    <property type="entry name" value="7tm_Opsin-1_euk"/>
    <property type="match status" value="1"/>
</dbReference>
<dbReference type="GO" id="GO:0005886">
    <property type="term" value="C:plasma membrane"/>
    <property type="evidence" value="ECO:0007669"/>
    <property type="project" value="TreeGrafter"/>
</dbReference>
<dbReference type="PRINTS" id="PR00251">
    <property type="entry name" value="BACTRLOPSIN"/>
</dbReference>
<evidence type="ECO:0000256" key="11">
    <source>
        <dbReference type="SAM" id="Phobius"/>
    </source>
</evidence>
<feature type="transmembrane region" description="Helical" evidence="11">
    <location>
        <begin position="178"/>
        <end position="197"/>
    </location>
</feature>
<feature type="transmembrane region" description="Helical" evidence="11">
    <location>
        <begin position="217"/>
        <end position="235"/>
    </location>
</feature>
<gene>
    <name evidence="12" type="ORF">MPDQ_000444</name>
</gene>
<evidence type="ECO:0000256" key="5">
    <source>
        <dbReference type="ARBA" id="ARBA00022692"/>
    </source>
</evidence>
<keyword evidence="13" id="KW-1185">Reference proteome</keyword>
<keyword evidence="10" id="KW-0675">Receptor</keyword>
<dbReference type="PANTHER" id="PTHR28286">
    <property type="match status" value="1"/>
</dbReference>
<evidence type="ECO:0000256" key="8">
    <source>
        <dbReference type="ARBA" id="ARBA00022991"/>
    </source>
</evidence>
<feature type="transmembrane region" description="Helical" evidence="11">
    <location>
        <begin position="126"/>
        <end position="145"/>
    </location>
</feature>
<comment type="subcellular location">
    <subcellularLocation>
        <location evidence="1">Membrane</location>
        <topology evidence="1">Multi-pass membrane protein</topology>
    </subcellularLocation>
</comment>
<keyword evidence="3" id="KW-0600">Photoreceptor protein</keyword>
<dbReference type="AlphaFoldDB" id="A0A507QPV5"/>
<dbReference type="PANTHER" id="PTHR28286:SF2">
    <property type="entry name" value="BACTERIORHODOPSIN _OPSIN, NOPA (EUROFUNG)"/>
    <property type="match status" value="1"/>
</dbReference>
<evidence type="ECO:0000313" key="12">
    <source>
        <dbReference type="EMBL" id="TQB70476.1"/>
    </source>
</evidence>
<keyword evidence="6" id="KW-0681">Retinal protein</keyword>
<evidence type="ECO:0000256" key="7">
    <source>
        <dbReference type="ARBA" id="ARBA00022989"/>
    </source>
</evidence>